<name>A0A640KW16_LEITA</name>
<evidence type="ECO:0000313" key="2">
    <source>
        <dbReference type="Proteomes" id="UP000419144"/>
    </source>
</evidence>
<sequence>MQLPFLVEVLLHSMVRFAQRGPNGLPRCGRQADMRTASSTCVSFSEFPSSLYAVIPDRQRSCPPTEKTTSLRFSSSVSLPRRRSFRSLTARCSPSLADMSSARYISSSSDEKGTCTSARRREWYRRQLDARTLCPMDVIPLVQRADWPPRPSLSMEQENALSTGVKRAAIVDVFCSCCASPLCEGSALVSIFKQLSADQQCDILSMILTSASPSSKLQLASYVEEALRNDLFSPVHWMRAVTCVPLDTDVPFLPWVRITERVLCSPTASLLSHDDGCAFISRVLCCMEKHGIPGSTIAQCLEKCGLSYEACAYASSSSHFVPPPTQLAPDGGWGYGDVMHCICALPEPPMRWFSSIRSGMPRVLRRYSTLVVLRSVVQKWGVTDNGDNDRWRSFAEAYMTTLEAASAVHFLLGEGNVVTARTLLPHCHTQQQIATLMRYTCRIGVALALAGLARSADLCTAHRSLAHVHLTHRRTREKTHLLFWAQAERSKAALSDCDVSDSTTVALFSKTLSFGIFDRDVLRRCLREVVPAGALAKGDRSLAHLFSAVPASAVRHALNLLGAIEGDTLSWWASLYVESGNVEGAFSVLEATAARGCLPHMGVLVMLLETLRDDRQNFARAVTLLRSSFREMSDTVLRAFAERTTASIAHTTPLALSTRQAMEALSVLSLICSAHCSTTSADVTSGNDASSTTEPLLAFTEVAHSLKIPIPLHVGAIEKLIEASVKLGCDASLTVEVVSASGECCWSWASTPG</sequence>
<evidence type="ECO:0000313" key="1">
    <source>
        <dbReference type="EMBL" id="GET91747.1"/>
    </source>
</evidence>
<keyword evidence="2" id="KW-1185">Reference proteome</keyword>
<dbReference type="OrthoDB" id="259771at2759"/>
<protein>
    <submittedName>
        <fullName evidence="1">Uncharacterized protein</fullName>
    </submittedName>
</protein>
<proteinExistence type="predicted"/>
<accession>A0A640KW16</accession>
<reference evidence="1" key="1">
    <citation type="submission" date="2019-11" db="EMBL/GenBank/DDBJ databases">
        <title>Leishmania tarentolae CDS.</title>
        <authorList>
            <person name="Goto Y."/>
            <person name="Yamagishi J."/>
        </authorList>
    </citation>
    <scope>NUCLEOTIDE SEQUENCE [LARGE SCALE GENOMIC DNA]</scope>
    <source>
        <strain evidence="1">Parrot Tar II</strain>
    </source>
</reference>
<dbReference type="Proteomes" id="UP000419144">
    <property type="component" value="Unassembled WGS sequence"/>
</dbReference>
<dbReference type="VEuPathDB" id="TriTrypDB:LtaPh_3301100"/>
<organism evidence="1 2">
    <name type="scientific">Leishmania tarentolae</name>
    <name type="common">Sauroleishmania tarentolae</name>
    <dbReference type="NCBI Taxonomy" id="5689"/>
    <lineage>
        <taxon>Eukaryota</taxon>
        <taxon>Discoba</taxon>
        <taxon>Euglenozoa</taxon>
        <taxon>Kinetoplastea</taxon>
        <taxon>Metakinetoplastina</taxon>
        <taxon>Trypanosomatida</taxon>
        <taxon>Trypanosomatidae</taxon>
        <taxon>Leishmaniinae</taxon>
        <taxon>Leishmania</taxon>
        <taxon>lizard Leishmania</taxon>
    </lineage>
</organism>
<dbReference type="EMBL" id="BLBS01000050">
    <property type="protein sequence ID" value="GET91747.1"/>
    <property type="molecule type" value="Genomic_DNA"/>
</dbReference>
<gene>
    <name evidence="1" type="ORF">LtaPh_3301100</name>
</gene>
<dbReference type="AlphaFoldDB" id="A0A640KW16"/>
<comment type="caution">
    <text evidence="1">The sequence shown here is derived from an EMBL/GenBank/DDBJ whole genome shotgun (WGS) entry which is preliminary data.</text>
</comment>